<protein>
    <recommendedName>
        <fullName evidence="3">Serpentine_recp domain containing protein</fullName>
    </recommendedName>
</protein>
<dbReference type="Proteomes" id="UP000010793">
    <property type="component" value="Chromosome"/>
</dbReference>
<evidence type="ECO:0000313" key="1">
    <source>
        <dbReference type="EMBL" id="AGA66517.1"/>
    </source>
</evidence>
<organism evidence="1 2">
    <name type="scientific">Brachyspira pilosicoli P43/6/78</name>
    <dbReference type="NCBI Taxonomy" id="1042417"/>
    <lineage>
        <taxon>Bacteria</taxon>
        <taxon>Pseudomonadati</taxon>
        <taxon>Spirochaetota</taxon>
        <taxon>Spirochaetia</taxon>
        <taxon>Brachyspirales</taxon>
        <taxon>Brachyspiraceae</taxon>
        <taxon>Brachyspira</taxon>
    </lineage>
</organism>
<accession>A0A3B6W082</accession>
<proteinExistence type="predicted"/>
<dbReference type="RefSeq" id="WP_015274451.1">
    <property type="nucleotide sequence ID" value="NC_019908.1"/>
</dbReference>
<dbReference type="AlphaFoldDB" id="A0A3B6W082"/>
<sequence length="256" mass="29614">MKAVILFFIINITLFAQFEVNAFIPFGINGSLPFITLSNPNHTYQSIKGDIGGELGVIAQLGYNIKLNKDIHIKSISFLFETGYYFNANSITYDYPYADSYDYFEIFEALGMHNIIIGLNPKINFNNFSLGLGVGMKIPLSADVLEKSDYRGEIMKEYTIFEGSLMYQDKKHWNFDDIKKIYKVPVSPYIKINFDGFYYFTEKLAFLYGAYIAYDFSMLYNTDYIQITDKTLIKSYRLSYLSFIFYIGISFGRNNS</sequence>
<gene>
    <name evidence="1" type="ORF">BPP43_06385</name>
</gene>
<dbReference type="KEGG" id="bpip:BPP43_06385"/>
<reference evidence="1 2" key="1">
    <citation type="journal article" date="2013" name="Genome Announc.">
        <title>Complete Genome Sequence of the Porcine Strain Brachyspira pilosicoli P43/6/78(T.).</title>
        <authorList>
            <person name="Lin C."/>
            <person name="den Bakker H.C."/>
            <person name="Suzuki H."/>
            <person name="Lefebure T."/>
            <person name="Ponnala L."/>
            <person name="Sun Q."/>
            <person name="Stanhope M.J."/>
            <person name="Wiedmann M."/>
            <person name="Duhamel G.E."/>
        </authorList>
    </citation>
    <scope>NUCLEOTIDE SEQUENCE [LARGE SCALE GENOMIC DNA]</scope>
    <source>
        <strain evidence="1 2">P43/6/78</strain>
    </source>
</reference>
<keyword evidence="2" id="KW-1185">Reference proteome</keyword>
<dbReference type="EMBL" id="CP002873">
    <property type="protein sequence ID" value="AGA66517.1"/>
    <property type="molecule type" value="Genomic_DNA"/>
</dbReference>
<name>A0A3B6W082_BRAPL</name>
<evidence type="ECO:0000313" key="2">
    <source>
        <dbReference type="Proteomes" id="UP000010793"/>
    </source>
</evidence>
<evidence type="ECO:0008006" key="3">
    <source>
        <dbReference type="Google" id="ProtNLM"/>
    </source>
</evidence>